<evidence type="ECO:0000256" key="9">
    <source>
        <dbReference type="PROSITE-ProRule" id="PRU00560"/>
    </source>
</evidence>
<evidence type="ECO:0000313" key="11">
    <source>
        <dbReference type="EMBL" id="QJS01482.1"/>
    </source>
</evidence>
<dbReference type="PROSITE" id="PS51198">
    <property type="entry name" value="UVRD_HELICASE_ATP_BIND"/>
    <property type="match status" value="1"/>
</dbReference>
<keyword evidence="5" id="KW-0413">Isomerase</keyword>
<organism evidence="11">
    <name type="scientific">Enterococcus faecium</name>
    <name type="common">Streptococcus faecium</name>
    <dbReference type="NCBI Taxonomy" id="1352"/>
    <lineage>
        <taxon>Bacteria</taxon>
        <taxon>Bacillati</taxon>
        <taxon>Bacillota</taxon>
        <taxon>Bacilli</taxon>
        <taxon>Lactobacillales</taxon>
        <taxon>Enterococcaceae</taxon>
        <taxon>Enterococcus</taxon>
    </lineage>
</organism>
<dbReference type="CDD" id="cd17932">
    <property type="entry name" value="DEXQc_UvrD"/>
    <property type="match status" value="1"/>
</dbReference>
<evidence type="ECO:0000256" key="6">
    <source>
        <dbReference type="ARBA" id="ARBA00034617"/>
    </source>
</evidence>
<keyword evidence="11" id="KW-0614">Plasmid</keyword>
<keyword evidence="4 9" id="KW-0067">ATP-binding</keyword>
<protein>
    <recommendedName>
        <fullName evidence="7">DNA 3'-5' helicase</fullName>
        <ecNumber evidence="7">5.6.2.4</ecNumber>
    </recommendedName>
</protein>
<proteinExistence type="predicted"/>
<dbReference type="InterPro" id="IPR014016">
    <property type="entry name" value="UvrD-like_ATP-bd"/>
</dbReference>
<dbReference type="GO" id="GO:0016787">
    <property type="term" value="F:hydrolase activity"/>
    <property type="evidence" value="ECO:0007669"/>
    <property type="project" value="UniProtKB-UniRule"/>
</dbReference>
<dbReference type="GO" id="GO:0005524">
    <property type="term" value="F:ATP binding"/>
    <property type="evidence" value="ECO:0007669"/>
    <property type="project" value="UniProtKB-UniRule"/>
</dbReference>
<name>A0A6M4NUS9_ENTFC</name>
<feature type="domain" description="UvrD-like helicase ATP-binding" evidence="10">
    <location>
        <begin position="1"/>
        <end position="227"/>
    </location>
</feature>
<dbReference type="PANTHER" id="PTHR11070:SF2">
    <property type="entry name" value="ATP-DEPENDENT DNA HELICASE SRS2"/>
    <property type="match status" value="1"/>
</dbReference>
<dbReference type="Pfam" id="PF13361">
    <property type="entry name" value="UvrD_C"/>
    <property type="match status" value="1"/>
</dbReference>
<evidence type="ECO:0000256" key="4">
    <source>
        <dbReference type="ARBA" id="ARBA00022840"/>
    </source>
</evidence>
<comment type="catalytic activity">
    <reaction evidence="6">
        <text>Couples ATP hydrolysis with the unwinding of duplex DNA by translocating in the 3'-5' direction.</text>
        <dbReference type="EC" id="5.6.2.4"/>
    </reaction>
</comment>
<keyword evidence="1 9" id="KW-0547">Nucleotide-binding</keyword>
<dbReference type="Gene3D" id="3.40.50.300">
    <property type="entry name" value="P-loop containing nucleotide triphosphate hydrolases"/>
    <property type="match status" value="2"/>
</dbReference>
<dbReference type="AlphaFoldDB" id="A0A6M4NUS9"/>
<dbReference type="InterPro" id="IPR027417">
    <property type="entry name" value="P-loop_NTPase"/>
</dbReference>
<feature type="binding site" evidence="9">
    <location>
        <begin position="22"/>
        <end position="29"/>
    </location>
    <ligand>
        <name>ATP</name>
        <dbReference type="ChEBI" id="CHEBI:30616"/>
    </ligand>
</feature>
<dbReference type="InterPro" id="IPR014017">
    <property type="entry name" value="DNA_helicase_UvrD-like_C"/>
</dbReference>
<evidence type="ECO:0000259" key="10">
    <source>
        <dbReference type="PROSITE" id="PS51198"/>
    </source>
</evidence>
<dbReference type="GO" id="GO:0003677">
    <property type="term" value="F:DNA binding"/>
    <property type="evidence" value="ECO:0007669"/>
    <property type="project" value="InterPro"/>
</dbReference>
<evidence type="ECO:0000256" key="2">
    <source>
        <dbReference type="ARBA" id="ARBA00022801"/>
    </source>
</evidence>
<dbReference type="GO" id="GO:0000725">
    <property type="term" value="P:recombinational repair"/>
    <property type="evidence" value="ECO:0007669"/>
    <property type="project" value="TreeGrafter"/>
</dbReference>
<evidence type="ECO:0000256" key="8">
    <source>
        <dbReference type="ARBA" id="ARBA00048988"/>
    </source>
</evidence>
<sequence length="521" mass="61352">MKKPTTEQIRVINSDNNCVVTACPGSGKTFTIVEKIKRHSKDLKNYEGLVAISFTNKAAEEIKSRLKGENKRNLFIGTIDKFCLNEIIFPFSKFIVKKNVEDFELVGHSDNKNKDDDYYTQQLEVGKISLNDIADISYFILIKVPECVNYLKAKYKMIFVDEYQDCKKNQHLIWRFLSQQGIKLVAVGDVDQSIYSSFTDANPEFLRELISDNSFTSFELTVNHRSHQTIVDYAMRFKNANYLPQTNEDLRITKVNIRGSEKNIVECLESNISDIKNKYNVEKMSNMAIFCRTNEMVSRVSQFLKIPSKDYSLVAFKKEDDFSRFCTQLLTRFFQFRKKETTKKECVEELINSHRNQELYKEMRKKVDLLFSKKPEELFFEVDLICSIYSEAKNRLVTDQNRNELIHILKDKFLLDTFKPAEKNEIQVMNYHKSKGLEFDVVFLMDCYRYIIPKEYNNKYKELETDENLHYVGLTRGKKAVYFLIGTERYRIRQLDYKPASDSIFLSRNGLANLRNYENWI</sequence>
<dbReference type="GO" id="GO:0043138">
    <property type="term" value="F:3'-5' DNA helicase activity"/>
    <property type="evidence" value="ECO:0007669"/>
    <property type="project" value="UniProtKB-EC"/>
</dbReference>
<dbReference type="SUPFAM" id="SSF52540">
    <property type="entry name" value="P-loop containing nucleoside triphosphate hydrolases"/>
    <property type="match status" value="1"/>
</dbReference>
<dbReference type="PANTHER" id="PTHR11070">
    <property type="entry name" value="UVRD / RECB / PCRA DNA HELICASE FAMILY MEMBER"/>
    <property type="match status" value="1"/>
</dbReference>
<accession>A0A6M4NUS9</accession>
<evidence type="ECO:0000256" key="5">
    <source>
        <dbReference type="ARBA" id="ARBA00023235"/>
    </source>
</evidence>
<dbReference type="InterPro" id="IPR000212">
    <property type="entry name" value="DNA_helicase_UvrD/REP"/>
</dbReference>
<keyword evidence="2 9" id="KW-0378">Hydrolase</keyword>
<dbReference type="EMBL" id="MK465703">
    <property type="protein sequence ID" value="QJS01482.1"/>
    <property type="molecule type" value="Genomic_DNA"/>
</dbReference>
<evidence type="ECO:0000256" key="3">
    <source>
        <dbReference type="ARBA" id="ARBA00022806"/>
    </source>
</evidence>
<geneLocation type="plasmid" evidence="11">
    <name>pE505-1</name>
</geneLocation>
<evidence type="ECO:0000256" key="1">
    <source>
        <dbReference type="ARBA" id="ARBA00022741"/>
    </source>
</evidence>
<reference evidence="11" key="1">
    <citation type="submission" date="2019-01" db="EMBL/GenBank/DDBJ databases">
        <title>Novel transferable element association of lsa(E) resistance gene clusters in Enterococci.</title>
        <authorList>
            <person name="Li D."/>
            <person name="Du X.-D."/>
        </authorList>
    </citation>
    <scope>NUCLEOTIDE SEQUENCE</scope>
    <source>
        <strain evidence="11">E505</strain>
        <plasmid evidence="11">pE505-1</plasmid>
    </source>
</reference>
<dbReference type="RefSeq" id="WP_033918852.1">
    <property type="nucleotide sequence ID" value="NZ_MK465703.1"/>
</dbReference>
<dbReference type="Pfam" id="PF13245">
    <property type="entry name" value="AAA_19"/>
    <property type="match status" value="1"/>
</dbReference>
<keyword evidence="3 9" id="KW-0347">Helicase</keyword>
<dbReference type="EC" id="5.6.2.4" evidence="7"/>
<evidence type="ECO:0000256" key="7">
    <source>
        <dbReference type="ARBA" id="ARBA00034808"/>
    </source>
</evidence>
<comment type="catalytic activity">
    <reaction evidence="8">
        <text>ATP + H2O = ADP + phosphate + H(+)</text>
        <dbReference type="Rhea" id="RHEA:13065"/>
        <dbReference type="ChEBI" id="CHEBI:15377"/>
        <dbReference type="ChEBI" id="CHEBI:15378"/>
        <dbReference type="ChEBI" id="CHEBI:30616"/>
        <dbReference type="ChEBI" id="CHEBI:43474"/>
        <dbReference type="ChEBI" id="CHEBI:456216"/>
        <dbReference type="EC" id="5.6.2.4"/>
    </reaction>
</comment>